<dbReference type="Gene3D" id="3.40.630.30">
    <property type="match status" value="1"/>
</dbReference>
<dbReference type="GeneID" id="88756857"/>
<dbReference type="PROSITE" id="PS51186">
    <property type="entry name" value="GNAT"/>
    <property type="match status" value="1"/>
</dbReference>
<proteinExistence type="predicted"/>
<evidence type="ECO:0000313" key="3">
    <source>
        <dbReference type="Proteomes" id="UP000779070"/>
    </source>
</evidence>
<keyword evidence="3" id="KW-1185">Reference proteome</keyword>
<dbReference type="Pfam" id="PF00583">
    <property type="entry name" value="Acetyltransf_1"/>
    <property type="match status" value="1"/>
</dbReference>
<dbReference type="InterPro" id="IPR000182">
    <property type="entry name" value="GNAT_dom"/>
</dbReference>
<comment type="caution">
    <text evidence="2">The sequence shown here is derived from an EMBL/GenBank/DDBJ whole genome shotgun (WGS) entry which is preliminary data.</text>
</comment>
<dbReference type="InterPro" id="IPR016181">
    <property type="entry name" value="Acyl_CoA_acyltransferase"/>
</dbReference>
<organism evidence="2 3">
    <name type="scientific">Vibrio neptunius</name>
    <dbReference type="NCBI Taxonomy" id="170651"/>
    <lineage>
        <taxon>Bacteria</taxon>
        <taxon>Pseudomonadati</taxon>
        <taxon>Pseudomonadota</taxon>
        <taxon>Gammaproteobacteria</taxon>
        <taxon>Vibrionales</taxon>
        <taxon>Vibrionaceae</taxon>
        <taxon>Vibrio</taxon>
    </lineage>
</organism>
<accession>A0ABS3A3U6</accession>
<dbReference type="CDD" id="cd04301">
    <property type="entry name" value="NAT_SF"/>
    <property type="match status" value="1"/>
</dbReference>
<evidence type="ECO:0000313" key="2">
    <source>
        <dbReference type="EMBL" id="MBN3578685.1"/>
    </source>
</evidence>
<protein>
    <submittedName>
        <fullName evidence="2">GNAT family N-acetyltransferase</fullName>
    </submittedName>
</protein>
<name>A0ABS3A3U6_9VIBR</name>
<gene>
    <name evidence="2" type="ORF">JYA62_13530</name>
</gene>
<dbReference type="EMBL" id="JAFHLB010000016">
    <property type="protein sequence ID" value="MBN3578685.1"/>
    <property type="molecule type" value="Genomic_DNA"/>
</dbReference>
<dbReference type="SUPFAM" id="SSF55729">
    <property type="entry name" value="Acyl-CoA N-acyltransferases (Nat)"/>
    <property type="match status" value="1"/>
</dbReference>
<feature type="domain" description="N-acetyltransferase" evidence="1">
    <location>
        <begin position="3"/>
        <end position="135"/>
    </location>
</feature>
<dbReference type="Proteomes" id="UP000779070">
    <property type="component" value="Unassembled WGS sequence"/>
</dbReference>
<evidence type="ECO:0000259" key="1">
    <source>
        <dbReference type="PROSITE" id="PS51186"/>
    </source>
</evidence>
<sequence>MHISFMLNPPKNIKDVIYNGLKSFNLKHFPDEEIVSLACIAENQQGDFVGGLTGEIFTNTLFVEFLWVDEANRSAGTGSSLMARVEQEAKAYGVTDIYLDTYSFQAAEFYLKLGFKEVGRYQGFPTAGVDKIFLQKKIVS</sequence>
<reference evidence="2 3" key="1">
    <citation type="submission" date="2021-02" db="EMBL/GenBank/DDBJ databases">
        <title>Draft Genome Sequences of 5 Vibrio neptunius Strains Isolated From of Bivalve Hatcheries.</title>
        <authorList>
            <person name="Galvis F."/>
            <person name="Barja J.L."/>
            <person name="Lemos M.L."/>
            <person name="Balado M."/>
        </authorList>
    </citation>
    <scope>NUCLEOTIDE SEQUENCE [LARGE SCALE GENOMIC DNA]</scope>
    <source>
        <strain evidence="2 3">PP-145.98</strain>
    </source>
</reference>
<dbReference type="RefSeq" id="WP_045975733.1">
    <property type="nucleotide sequence ID" value="NZ_CAWMDY010000030.1"/>
</dbReference>